<keyword evidence="1 2" id="KW-0732">Signal</keyword>
<dbReference type="InParanoid" id="K5UU16"/>
<feature type="chain" id="PRO_5003884240" description="RlpA-like protein double-psi beta-barrel domain-containing protein" evidence="2">
    <location>
        <begin position="23"/>
        <end position="140"/>
    </location>
</feature>
<feature type="signal peptide" evidence="2">
    <location>
        <begin position="1"/>
        <end position="22"/>
    </location>
</feature>
<organism evidence="4 5">
    <name type="scientific">Phanerochaete carnosa (strain HHB-10118-sp)</name>
    <name type="common">White-rot fungus</name>
    <name type="synonym">Peniophora carnosa</name>
    <dbReference type="NCBI Taxonomy" id="650164"/>
    <lineage>
        <taxon>Eukaryota</taxon>
        <taxon>Fungi</taxon>
        <taxon>Dikarya</taxon>
        <taxon>Basidiomycota</taxon>
        <taxon>Agaricomycotina</taxon>
        <taxon>Agaricomycetes</taxon>
        <taxon>Polyporales</taxon>
        <taxon>Phanerochaetaceae</taxon>
        <taxon>Phanerochaete</taxon>
    </lineage>
</organism>
<reference evidence="4 5" key="1">
    <citation type="journal article" date="2012" name="BMC Genomics">
        <title>Comparative genomics of the white-rot fungi, Phanerochaete carnosa and P. chrysosporium, to elucidate the genetic basis of the distinct wood types they colonize.</title>
        <authorList>
            <person name="Suzuki H."/>
            <person name="MacDonald J."/>
            <person name="Syed K."/>
            <person name="Salamov A."/>
            <person name="Hori C."/>
            <person name="Aerts A."/>
            <person name="Henrissat B."/>
            <person name="Wiebenga A."/>
            <person name="vanKuyk P.A."/>
            <person name="Barry K."/>
            <person name="Lindquist E."/>
            <person name="LaButti K."/>
            <person name="Lapidus A."/>
            <person name="Lucas S."/>
            <person name="Coutinho P."/>
            <person name="Gong Y."/>
            <person name="Samejima M."/>
            <person name="Mahadevan R."/>
            <person name="Abou-Zaid M."/>
            <person name="de Vries R.P."/>
            <person name="Igarashi K."/>
            <person name="Yadav J.S."/>
            <person name="Grigoriev I.V."/>
            <person name="Master E.R."/>
        </authorList>
    </citation>
    <scope>NUCLEOTIDE SEQUENCE [LARGE SCALE GENOMIC DNA]</scope>
    <source>
        <strain evidence="4 5">HHB-10118-sp</strain>
    </source>
</reference>
<dbReference type="InterPro" id="IPR036908">
    <property type="entry name" value="RlpA-like_sf"/>
</dbReference>
<dbReference type="GeneID" id="18917560"/>
<dbReference type="Gene3D" id="2.40.40.10">
    <property type="entry name" value="RlpA-like domain"/>
    <property type="match status" value="1"/>
</dbReference>
<evidence type="ECO:0000259" key="3">
    <source>
        <dbReference type="Pfam" id="PF03330"/>
    </source>
</evidence>
<evidence type="ECO:0000256" key="1">
    <source>
        <dbReference type="ARBA" id="ARBA00022729"/>
    </source>
</evidence>
<dbReference type="EMBL" id="JH930474">
    <property type="protein sequence ID" value="EKM53476.1"/>
    <property type="molecule type" value="Genomic_DNA"/>
</dbReference>
<dbReference type="HOGENOM" id="CLU_047639_6_2_1"/>
<dbReference type="RefSeq" id="XP_007398166.1">
    <property type="nucleotide sequence ID" value="XM_007398104.1"/>
</dbReference>
<dbReference type="CDD" id="cd22191">
    <property type="entry name" value="DPBB_RlpA_EXP_N-like"/>
    <property type="match status" value="1"/>
</dbReference>
<evidence type="ECO:0000313" key="4">
    <source>
        <dbReference type="EMBL" id="EKM53476.1"/>
    </source>
</evidence>
<dbReference type="KEGG" id="pco:PHACADRAFT_259886"/>
<dbReference type="PANTHER" id="PTHR31836">
    <property type="match status" value="1"/>
</dbReference>
<feature type="domain" description="RlpA-like protein double-psi beta-barrel" evidence="3">
    <location>
        <begin position="85"/>
        <end position="130"/>
    </location>
</feature>
<keyword evidence="5" id="KW-1185">Reference proteome</keyword>
<dbReference type="InterPro" id="IPR051477">
    <property type="entry name" value="Expansin_CellWall"/>
</dbReference>
<proteinExistence type="predicted"/>
<evidence type="ECO:0000313" key="5">
    <source>
        <dbReference type="Proteomes" id="UP000008370"/>
    </source>
</evidence>
<dbReference type="InterPro" id="IPR009009">
    <property type="entry name" value="RlpA-like_DPBB"/>
</dbReference>
<dbReference type="AlphaFoldDB" id="K5UU16"/>
<accession>K5UU16</accession>
<evidence type="ECO:0000256" key="2">
    <source>
        <dbReference type="SAM" id="SignalP"/>
    </source>
</evidence>
<dbReference type="SUPFAM" id="SSF50685">
    <property type="entry name" value="Barwin-like endoglucanases"/>
    <property type="match status" value="1"/>
</dbReference>
<dbReference type="PANTHER" id="PTHR31836:SF28">
    <property type="entry name" value="SRCR DOMAIN-CONTAINING PROTEIN-RELATED"/>
    <property type="match status" value="1"/>
</dbReference>
<sequence>MQFSTLVITLFFSVFMSLFVAAAPLEERSINISGEHSGDGTYYATGLGACGIWNNDDDHIVAVGHDLFDNYPGYTGTNPNANPICNKKLTANYNGKSVTVTVVDRCVGCGPWDLDFSPAAFTKLAPESVGRLESVEWSFD</sequence>
<protein>
    <recommendedName>
        <fullName evidence="3">RlpA-like protein double-psi beta-barrel domain-containing protein</fullName>
    </recommendedName>
</protein>
<name>K5UU16_PHACS</name>
<dbReference type="Pfam" id="PF03330">
    <property type="entry name" value="DPBB_1"/>
    <property type="match status" value="1"/>
</dbReference>
<dbReference type="Proteomes" id="UP000008370">
    <property type="component" value="Unassembled WGS sequence"/>
</dbReference>
<gene>
    <name evidence="4" type="ORF">PHACADRAFT_259886</name>
</gene>
<dbReference type="STRING" id="650164.K5UU16"/>
<dbReference type="OrthoDB" id="623670at2759"/>